<evidence type="ECO:0000256" key="1">
    <source>
        <dbReference type="ARBA" id="ARBA00005234"/>
    </source>
</evidence>
<dbReference type="InterPro" id="IPR003653">
    <property type="entry name" value="Peptidase_C48_C"/>
</dbReference>
<dbReference type="AlphaFoldDB" id="D3EMQ6"/>
<dbReference type="EMBL" id="CP001838">
    <property type="protein sequence ID" value="ADC31705.1"/>
    <property type="molecule type" value="Genomic_DNA"/>
</dbReference>
<keyword evidence="2" id="KW-0645">Protease</keyword>
<keyword evidence="5" id="KW-0614">Plasmid</keyword>
<keyword evidence="6" id="KW-1185">Reference proteome</keyword>
<dbReference type="Gene3D" id="3.40.395.10">
    <property type="entry name" value="Adenoviral Proteinase, Chain A"/>
    <property type="match status" value="1"/>
</dbReference>
<evidence type="ECO:0000256" key="3">
    <source>
        <dbReference type="ARBA" id="ARBA00022801"/>
    </source>
</evidence>
<comment type="similarity">
    <text evidence="1">Belongs to the peptidase C48 family.</text>
</comment>
<dbReference type="InterPro" id="IPR038765">
    <property type="entry name" value="Papain-like_cys_pep_sf"/>
</dbReference>
<proteinExistence type="inferred from homology"/>
<dbReference type="PROSITE" id="PS50600">
    <property type="entry name" value="ULP_PROTEASE"/>
    <property type="match status" value="1"/>
</dbReference>
<protein>
    <recommendedName>
        <fullName evidence="4">Ubiquitin-like protease family profile domain-containing protein</fullName>
    </recommendedName>
</protein>
<geneLocation type="plasmid" evidence="5 6">
    <name>PPN500</name>
</geneLocation>
<dbReference type="GeneID" id="8836305"/>
<dbReference type="Proteomes" id="UP000001396">
    <property type="component" value="Plasmid PPN500"/>
</dbReference>
<dbReference type="GO" id="GO:0008234">
    <property type="term" value="F:cysteine-type peptidase activity"/>
    <property type="evidence" value="ECO:0007669"/>
    <property type="project" value="InterPro"/>
</dbReference>
<feature type="domain" description="Ubiquitin-like protease family profile" evidence="4">
    <location>
        <begin position="131"/>
        <end position="281"/>
    </location>
</feature>
<evidence type="ECO:0000259" key="4">
    <source>
        <dbReference type="PROSITE" id="PS50600"/>
    </source>
</evidence>
<reference evidence="5 6" key="1">
    <citation type="submission" date="2009-12" db="EMBL/GenBank/DDBJ databases">
        <title>Living fossils from the dawn of multicellularity.</title>
        <authorList>
            <person name="Gloeckner G."/>
            <person name="Schaap P."/>
            <person name="Noegel A.A."/>
            <person name="Felder M."/>
            <person name="Eichinger L."/>
            <person name="Heidel A.J."/>
            <person name="Platzer M."/>
        </authorList>
    </citation>
    <scope>NUCLEOTIDE SEQUENCE [LARGE SCALE GENOMIC DNA]</scope>
    <source>
        <strain evidence="6">ATCC 26659 / Pp 5 / PN500</strain>
        <plasmid evidence="6">Plasmid PPN500</plasmid>
    </source>
</reference>
<organism evidence="5 6">
    <name type="scientific">Heterostelium pallidum (strain ATCC 26659 / Pp 5 / PN500)</name>
    <name type="common">Cellular slime mold</name>
    <name type="synonym">Polysphondylium pallidum</name>
    <dbReference type="NCBI Taxonomy" id="670386"/>
    <lineage>
        <taxon>Eukaryota</taxon>
        <taxon>Amoebozoa</taxon>
        <taxon>Evosea</taxon>
        <taxon>Eumycetozoa</taxon>
        <taxon>Dictyostelia</taxon>
        <taxon>Acytosteliales</taxon>
        <taxon>Acytosteliaceae</taxon>
        <taxon>Heterostelium</taxon>
    </lineage>
</organism>
<gene>
    <name evidence="5" type="ORF">PPL_03498</name>
</gene>
<dbReference type="Pfam" id="PF02902">
    <property type="entry name" value="Peptidase_C48"/>
    <property type="match status" value="1"/>
</dbReference>
<accession>D3EMQ6</accession>
<dbReference type="GO" id="GO:0006508">
    <property type="term" value="P:proteolysis"/>
    <property type="evidence" value="ECO:0007669"/>
    <property type="project" value="UniProtKB-KW"/>
</dbReference>
<sequence length="364" mass="42354">MAQRIVDNKLFFKGYYKMCTQYILQCKTCAYRDDMLSAVHIETTVNFDDIDYDSFNEVFTTPIIKVKPTTNNNPSTAIHSTNYQHTGQLPTIKSQQKPPHINSPNQQLCINVDETPTSSSNIFIDVHTYHSNFTLHSLDSILPGHYLNDDVIATHLSLSIHKMYSNCRIGLVNPLTIQHIINEDIKFDLINNHLYSCIIIPIVKSTHWSVLIVFVDIKTVIHYDSLNIHRSSVDWNKLSSLIGVGMDSIRFVSPNSQEFKWICQNNATDCGLFALFFAEYTLYYQYGRQTNTITYFNNNNNWIFNSLPIQLNSTTRIIETNITNNDLNTDFNKYISNEYRYHVMDNIVNRNNNEHRWSLFYKQN</sequence>
<dbReference type="SUPFAM" id="SSF54001">
    <property type="entry name" value="Cysteine proteinases"/>
    <property type="match status" value="1"/>
</dbReference>
<dbReference type="InParanoid" id="D3EMQ6"/>
<evidence type="ECO:0000313" key="5">
    <source>
        <dbReference type="EMBL" id="ADC31705.1"/>
    </source>
</evidence>
<evidence type="ECO:0000313" key="6">
    <source>
        <dbReference type="Proteomes" id="UP000001396"/>
    </source>
</evidence>
<keyword evidence="3" id="KW-0378">Hydrolase</keyword>
<name>D3EMQ6_HETP5</name>
<dbReference type="RefSeq" id="YP_003422569.1">
    <property type="nucleotide sequence ID" value="NC_013781.1"/>
</dbReference>
<evidence type="ECO:0000256" key="2">
    <source>
        <dbReference type="ARBA" id="ARBA00022670"/>
    </source>
</evidence>